<organism evidence="1 2">
    <name type="scientific">Compostibacillus humi</name>
    <dbReference type="NCBI Taxonomy" id="1245525"/>
    <lineage>
        <taxon>Bacteria</taxon>
        <taxon>Bacillati</taxon>
        <taxon>Bacillota</taxon>
        <taxon>Bacilli</taxon>
        <taxon>Bacillales</taxon>
        <taxon>Bacillaceae</taxon>
        <taxon>Compostibacillus</taxon>
    </lineage>
</organism>
<dbReference type="EMBL" id="BMEV01000111">
    <property type="protein sequence ID" value="GFZ91313.1"/>
    <property type="molecule type" value="Genomic_DNA"/>
</dbReference>
<proteinExistence type="predicted"/>
<keyword evidence="2" id="KW-1185">Reference proteome</keyword>
<name>A0A8J2TST2_9BACI</name>
<dbReference type="SUPFAM" id="SSF52402">
    <property type="entry name" value="Adenine nucleotide alpha hydrolases-like"/>
    <property type="match status" value="1"/>
</dbReference>
<dbReference type="Proteomes" id="UP000602050">
    <property type="component" value="Unassembled WGS sequence"/>
</dbReference>
<dbReference type="AlphaFoldDB" id="A0A8J2TST2"/>
<comment type="caution">
    <text evidence="1">The sequence shown here is derived from an EMBL/GenBank/DDBJ whole genome shotgun (WGS) entry which is preliminary data.</text>
</comment>
<accession>A0A8J2TST2</accession>
<evidence type="ECO:0000313" key="2">
    <source>
        <dbReference type="Proteomes" id="UP000602050"/>
    </source>
</evidence>
<gene>
    <name evidence="1" type="ORF">GCM10010978_32450</name>
</gene>
<reference evidence="1" key="1">
    <citation type="journal article" date="2014" name="Int. J. Syst. Evol. Microbiol.">
        <title>Complete genome sequence of Corynebacterium casei LMG S-19264T (=DSM 44701T), isolated from a smear-ripened cheese.</title>
        <authorList>
            <consortium name="US DOE Joint Genome Institute (JGI-PGF)"/>
            <person name="Walter F."/>
            <person name="Albersmeier A."/>
            <person name="Kalinowski J."/>
            <person name="Ruckert C."/>
        </authorList>
    </citation>
    <scope>NUCLEOTIDE SEQUENCE</scope>
    <source>
        <strain evidence="1">CGMCC 1.12360</strain>
    </source>
</reference>
<reference evidence="1" key="2">
    <citation type="submission" date="2020-09" db="EMBL/GenBank/DDBJ databases">
        <authorList>
            <person name="Sun Q."/>
            <person name="Zhou Y."/>
        </authorList>
    </citation>
    <scope>NUCLEOTIDE SEQUENCE</scope>
    <source>
        <strain evidence="1">CGMCC 1.12360</strain>
    </source>
</reference>
<evidence type="ECO:0000313" key="1">
    <source>
        <dbReference type="EMBL" id="GFZ91313.1"/>
    </source>
</evidence>
<sequence>MRKLFTEYSNYIYAMLVYDNVIKIFNDMASLRTVFYHENYMIIGSHDSLINEALNNKLKQVYTHPNEISFSNLTRYESVRKLIPNMSLEINSGKLERYYPLSAFESKPKAEIKEEIISYLNETVKWIESSTYKPLLSLTGGGDSRMSLAALKPIIDKIETFTYLKNTSNENDFVKRTFENDEKIVTDIVHNLNLNHKFFSISTKTNTKLKNVIKQNVFSNHNLNLAIDYLNRYGGQGFLHIRSTALFNVGKYIFPKETLKVQKWDIKNIAYYLKKWTNIKDDQENEQCLSNLIKYAQLDNFYNHNPLELLFLSYRLIQWHSGVVGESDIAFNTMLLLNSRKVVDLMLSYPAEDRYNNELFYELIQELWPILNYWDVNNPTNLAQKYKTLDKQLKQLIKTNNKILLSLINSSTSQIEPIQSLYKDNGFLFKVSNQNITSNDFYRININLSNLDLKGKIRLKIRFFYRNPKGKGSIFVKSPFLKETRDILQLYGTHEIQIDNTLENNDFFIEIQHKKSTNSQSWVEASSIWIGDFSIT</sequence>
<evidence type="ECO:0008006" key="3">
    <source>
        <dbReference type="Google" id="ProtNLM"/>
    </source>
</evidence>
<protein>
    <recommendedName>
        <fullName evidence="3">Asparagine synthetase domain-containing protein</fullName>
    </recommendedName>
</protein>
<dbReference type="RefSeq" id="WP_188393432.1">
    <property type="nucleotide sequence ID" value="NZ_BMEV01000111.1"/>
</dbReference>